<name>A0A2P2P345_RHIMU</name>
<sequence length="58" mass="6205">MICKCTMLGGASVVSLSGPNNVGSDIHANPNSNNITMEAIMHSSLNNLFLMPTLLWLM</sequence>
<evidence type="ECO:0000313" key="1">
    <source>
        <dbReference type="EMBL" id="MBX49140.1"/>
    </source>
</evidence>
<proteinExistence type="predicted"/>
<reference evidence="1" key="1">
    <citation type="submission" date="2018-02" db="EMBL/GenBank/DDBJ databases">
        <title>Rhizophora mucronata_Transcriptome.</title>
        <authorList>
            <person name="Meera S.P."/>
            <person name="Sreeshan A."/>
            <person name="Augustine A."/>
        </authorList>
    </citation>
    <scope>NUCLEOTIDE SEQUENCE</scope>
    <source>
        <tissue evidence="1">Leaf</tissue>
    </source>
</reference>
<organism evidence="1">
    <name type="scientific">Rhizophora mucronata</name>
    <name type="common">Asiatic mangrove</name>
    <dbReference type="NCBI Taxonomy" id="61149"/>
    <lineage>
        <taxon>Eukaryota</taxon>
        <taxon>Viridiplantae</taxon>
        <taxon>Streptophyta</taxon>
        <taxon>Embryophyta</taxon>
        <taxon>Tracheophyta</taxon>
        <taxon>Spermatophyta</taxon>
        <taxon>Magnoliopsida</taxon>
        <taxon>eudicotyledons</taxon>
        <taxon>Gunneridae</taxon>
        <taxon>Pentapetalae</taxon>
        <taxon>rosids</taxon>
        <taxon>fabids</taxon>
        <taxon>Malpighiales</taxon>
        <taxon>Rhizophoraceae</taxon>
        <taxon>Rhizophora</taxon>
    </lineage>
</organism>
<protein>
    <submittedName>
        <fullName evidence="1">Uncharacterized protein</fullName>
    </submittedName>
</protein>
<accession>A0A2P2P345</accession>
<dbReference type="AlphaFoldDB" id="A0A2P2P345"/>
<dbReference type="EMBL" id="GGEC01068656">
    <property type="protein sequence ID" value="MBX49140.1"/>
    <property type="molecule type" value="Transcribed_RNA"/>
</dbReference>